<dbReference type="InterPro" id="IPR019734">
    <property type="entry name" value="TPR_rpt"/>
</dbReference>
<dbReference type="PANTHER" id="PTHR46630">
    <property type="entry name" value="TETRATRICOPEPTIDE REPEAT PROTEIN 29"/>
    <property type="match status" value="1"/>
</dbReference>
<dbReference type="EMBL" id="JACHHG010000013">
    <property type="protein sequence ID" value="MBB6099634.1"/>
    <property type="molecule type" value="Genomic_DNA"/>
</dbReference>
<dbReference type="PANTHER" id="PTHR46630:SF1">
    <property type="entry name" value="TETRATRICOPEPTIDE REPEAT PROTEIN 29"/>
    <property type="match status" value="1"/>
</dbReference>
<keyword evidence="7" id="KW-1185">Reference proteome</keyword>
<evidence type="ECO:0000313" key="7">
    <source>
        <dbReference type="Proteomes" id="UP000569951"/>
    </source>
</evidence>
<dbReference type="RefSeq" id="WP_183988378.1">
    <property type="nucleotide sequence ID" value="NZ_JACHHG010000013.1"/>
</dbReference>
<evidence type="ECO:0000313" key="6">
    <source>
        <dbReference type="EMBL" id="MBB6099634.1"/>
    </source>
</evidence>
<keyword evidence="4" id="KW-0802">TPR repeat</keyword>
<organism evidence="6 7">
    <name type="scientific">Deinobacterium chartae</name>
    <dbReference type="NCBI Taxonomy" id="521158"/>
    <lineage>
        <taxon>Bacteria</taxon>
        <taxon>Thermotogati</taxon>
        <taxon>Deinococcota</taxon>
        <taxon>Deinococci</taxon>
        <taxon>Deinococcales</taxon>
        <taxon>Deinococcaceae</taxon>
        <taxon>Deinobacterium</taxon>
    </lineage>
</organism>
<evidence type="ECO:0000256" key="1">
    <source>
        <dbReference type="ARBA" id="ARBA00004496"/>
    </source>
</evidence>
<gene>
    <name evidence="6" type="ORF">HNR42_003087</name>
</gene>
<dbReference type="Proteomes" id="UP000569951">
    <property type="component" value="Unassembled WGS sequence"/>
</dbReference>
<reference evidence="6 7" key="1">
    <citation type="submission" date="2020-08" db="EMBL/GenBank/DDBJ databases">
        <title>Genomic Encyclopedia of Type Strains, Phase IV (KMG-IV): sequencing the most valuable type-strain genomes for metagenomic binning, comparative biology and taxonomic classification.</title>
        <authorList>
            <person name="Goeker M."/>
        </authorList>
    </citation>
    <scope>NUCLEOTIDE SEQUENCE [LARGE SCALE GENOMIC DNA]</scope>
    <source>
        <strain evidence="6 7">DSM 21458</strain>
    </source>
</reference>
<dbReference type="SUPFAM" id="SSF48452">
    <property type="entry name" value="TPR-like"/>
    <property type="match status" value="3"/>
</dbReference>
<evidence type="ECO:0000256" key="4">
    <source>
        <dbReference type="ARBA" id="ARBA00022803"/>
    </source>
</evidence>
<comment type="subcellular location">
    <subcellularLocation>
        <location evidence="1">Cytoplasm</location>
    </subcellularLocation>
</comment>
<proteinExistence type="inferred from homology"/>
<dbReference type="GO" id="GO:0005737">
    <property type="term" value="C:cytoplasm"/>
    <property type="evidence" value="ECO:0007669"/>
    <property type="project" value="UniProtKB-SubCell"/>
</dbReference>
<keyword evidence="2" id="KW-0963">Cytoplasm</keyword>
<keyword evidence="3" id="KW-0677">Repeat</keyword>
<dbReference type="InterPro" id="IPR011990">
    <property type="entry name" value="TPR-like_helical_dom_sf"/>
</dbReference>
<accession>A0A841I3L9</accession>
<dbReference type="SMART" id="SM00028">
    <property type="entry name" value="TPR"/>
    <property type="match status" value="5"/>
</dbReference>
<dbReference type="Gene3D" id="1.25.40.10">
    <property type="entry name" value="Tetratricopeptide repeat domain"/>
    <property type="match status" value="2"/>
</dbReference>
<protein>
    <submittedName>
        <fullName evidence="6">Tetratricopeptide (TPR) repeat protein</fullName>
    </submittedName>
</protein>
<comment type="caution">
    <text evidence="6">The sequence shown here is derived from an EMBL/GenBank/DDBJ whole genome shotgun (WGS) entry which is preliminary data.</text>
</comment>
<evidence type="ECO:0000256" key="5">
    <source>
        <dbReference type="ARBA" id="ARBA00038253"/>
    </source>
</evidence>
<sequence length="364" mass="40684">MSEPAPLYPHLPSCDAALQRLEALNAEAFALRYERPKRSLQLVSEAVELARSVGGEAWLAELFHTRSLAYFYLSDFESSADSALRALSRARPEDHRLLGRCYFLLGACLGELAQHRESVDNFLRSLPHSQAAGDETVHTLTLLNLSVLQCKLGQHRAALEGCRQVLRRRKHLSVPQLCQAICVLAEVHLWLERPDRAAAAGHTALRLLQQHGLIDFKAQVFFTLAAIHEETGDLARATRLYGEAYRMAGRTGHQSLKAKASFGMAKLLRARGRHTAYLEQLEETVRLARQIKHLELLVKGHRLLAEARHSAGQTAEGQEHARLADYYQGMESNPQADARHRALLERVRAFTAGQAAAPKPLRLR</sequence>
<dbReference type="AlphaFoldDB" id="A0A841I3L9"/>
<comment type="similarity">
    <text evidence="5">Belongs to the Rap family.</text>
</comment>
<evidence type="ECO:0000256" key="3">
    <source>
        <dbReference type="ARBA" id="ARBA00022737"/>
    </source>
</evidence>
<name>A0A841I3L9_9DEIO</name>
<dbReference type="InterPro" id="IPR051476">
    <property type="entry name" value="Bac_ResReg_Asp_Phosphatase"/>
</dbReference>
<evidence type="ECO:0000256" key="2">
    <source>
        <dbReference type="ARBA" id="ARBA00022490"/>
    </source>
</evidence>